<dbReference type="GeneID" id="20671319"/>
<reference evidence="2 3" key="1">
    <citation type="journal article" date="2012" name="New Phytol.">
        <title>Insight into trade-off between wood decay and parasitism from the genome of a fungal forest pathogen.</title>
        <authorList>
            <person name="Olson A."/>
            <person name="Aerts A."/>
            <person name="Asiegbu F."/>
            <person name="Belbahri L."/>
            <person name="Bouzid O."/>
            <person name="Broberg A."/>
            <person name="Canback B."/>
            <person name="Coutinho P.M."/>
            <person name="Cullen D."/>
            <person name="Dalman K."/>
            <person name="Deflorio G."/>
            <person name="van Diepen L.T."/>
            <person name="Dunand C."/>
            <person name="Duplessis S."/>
            <person name="Durling M."/>
            <person name="Gonthier P."/>
            <person name="Grimwood J."/>
            <person name="Fossdal C.G."/>
            <person name="Hansson D."/>
            <person name="Henrissat B."/>
            <person name="Hietala A."/>
            <person name="Himmelstrand K."/>
            <person name="Hoffmeister D."/>
            <person name="Hogberg N."/>
            <person name="James T.Y."/>
            <person name="Karlsson M."/>
            <person name="Kohler A."/>
            <person name="Kues U."/>
            <person name="Lee Y.H."/>
            <person name="Lin Y.C."/>
            <person name="Lind M."/>
            <person name="Lindquist E."/>
            <person name="Lombard V."/>
            <person name="Lucas S."/>
            <person name="Lunden K."/>
            <person name="Morin E."/>
            <person name="Murat C."/>
            <person name="Park J."/>
            <person name="Raffaello T."/>
            <person name="Rouze P."/>
            <person name="Salamov A."/>
            <person name="Schmutz J."/>
            <person name="Solheim H."/>
            <person name="Stahlberg J."/>
            <person name="Velez H."/>
            <person name="de Vries R.P."/>
            <person name="Wiebenga A."/>
            <person name="Woodward S."/>
            <person name="Yakovlev I."/>
            <person name="Garbelotto M."/>
            <person name="Martin F."/>
            <person name="Grigoriev I.V."/>
            <person name="Stenlid J."/>
        </authorList>
    </citation>
    <scope>NUCLEOTIDE SEQUENCE [LARGE SCALE GENOMIC DNA]</scope>
    <source>
        <strain evidence="2 3">TC 32-1</strain>
    </source>
</reference>
<dbReference type="eggNOG" id="ENOG502QQ4M">
    <property type="taxonomic scope" value="Eukaryota"/>
</dbReference>
<dbReference type="InterPro" id="IPR029058">
    <property type="entry name" value="AB_hydrolase_fold"/>
</dbReference>
<dbReference type="InterPro" id="IPR000073">
    <property type="entry name" value="AB_hydrolase_1"/>
</dbReference>
<evidence type="ECO:0000313" key="3">
    <source>
        <dbReference type="Proteomes" id="UP000030671"/>
    </source>
</evidence>
<sequence>MTTLCSESYVFDGRPAYPLLVPAKRYWHPSLSQEDGLTLILAHGTGFHKEHWEPFLDDLFGLLGTAASIGGPRLRVREAWAIDAPNHGAGALLNEAVLRFGYEPVFAWDEYALAIHRFLAGHGSGIPVDFARRRLVAVGHSFGAIALVLTRTYTPAPRFEAAVLVEPMLITEATAADATFAGNFLEQNAAKRRDVWPSREAARELFAARSFKDWDPRVLDLHVKHGLRDLPTLTYPDKQGVTLTCTKIQEAATYRDSHGRFAALRYLATFCADVPTHAVFGAIADYVCVSPSSPLFSRARAIRAV</sequence>
<dbReference type="HOGENOM" id="CLU_032490_0_0_1"/>
<dbReference type="KEGG" id="hir:HETIRDRAFT_327342"/>
<evidence type="ECO:0000313" key="2">
    <source>
        <dbReference type="EMBL" id="ETW77082.1"/>
    </source>
</evidence>
<name>W4JU51_HETIT</name>
<dbReference type="RefSeq" id="XP_009550628.1">
    <property type="nucleotide sequence ID" value="XM_009552333.1"/>
</dbReference>
<dbReference type="AlphaFoldDB" id="W4JU51"/>
<dbReference type="Gene3D" id="3.40.50.1820">
    <property type="entry name" value="alpha/beta hydrolase"/>
    <property type="match status" value="1"/>
</dbReference>
<dbReference type="EMBL" id="KI925463">
    <property type="protein sequence ID" value="ETW77082.1"/>
    <property type="molecule type" value="Genomic_DNA"/>
</dbReference>
<dbReference type="InParanoid" id="W4JU51"/>
<dbReference type="STRING" id="747525.W4JU51"/>
<dbReference type="OrthoDB" id="94039at2759"/>
<protein>
    <recommendedName>
        <fullName evidence="1">AB hydrolase-1 domain-containing protein</fullName>
    </recommendedName>
</protein>
<gene>
    <name evidence="2" type="ORF">HETIRDRAFT_327342</name>
</gene>
<dbReference type="Pfam" id="PF12697">
    <property type="entry name" value="Abhydrolase_6"/>
    <property type="match status" value="1"/>
</dbReference>
<dbReference type="SUPFAM" id="SSF53474">
    <property type="entry name" value="alpha/beta-Hydrolases"/>
    <property type="match status" value="1"/>
</dbReference>
<dbReference type="Proteomes" id="UP000030671">
    <property type="component" value="Unassembled WGS sequence"/>
</dbReference>
<feature type="domain" description="AB hydrolase-1" evidence="1">
    <location>
        <begin position="39"/>
        <end position="223"/>
    </location>
</feature>
<keyword evidence="3" id="KW-1185">Reference proteome</keyword>
<organism evidence="2 3">
    <name type="scientific">Heterobasidion irregulare (strain TC 32-1)</name>
    <dbReference type="NCBI Taxonomy" id="747525"/>
    <lineage>
        <taxon>Eukaryota</taxon>
        <taxon>Fungi</taxon>
        <taxon>Dikarya</taxon>
        <taxon>Basidiomycota</taxon>
        <taxon>Agaricomycotina</taxon>
        <taxon>Agaricomycetes</taxon>
        <taxon>Russulales</taxon>
        <taxon>Bondarzewiaceae</taxon>
        <taxon>Heterobasidion</taxon>
        <taxon>Heterobasidion annosum species complex</taxon>
    </lineage>
</organism>
<accession>W4JU51</accession>
<proteinExistence type="predicted"/>
<evidence type="ECO:0000259" key="1">
    <source>
        <dbReference type="Pfam" id="PF12697"/>
    </source>
</evidence>